<name>A0AAW4MU82_9FIRM</name>
<feature type="binding site" evidence="16">
    <location>
        <position position="19"/>
    </location>
    <ligand>
        <name>Mg(2+)</name>
        <dbReference type="ChEBI" id="CHEBI:18420"/>
        <label>2</label>
    </ligand>
</feature>
<feature type="binding site" evidence="16">
    <location>
        <position position="21"/>
    </location>
    <ligand>
        <name>Mg(2+)</name>
        <dbReference type="ChEBI" id="CHEBI:18420"/>
        <label>2</label>
    </ligand>
</feature>
<sequence>MKIALAGNPNSGKTTLFNALTGSTQYVGNWPGVTVEKKDGKLKGHKDVTIQDLPGIYSLSPYTLEEVVTRRYLINETPDAIINIIDGTNLERNLYLTTQLAELGIPMVLAVNMYDIIEKKGDKIDLDQLGQLFGCKAVTLSALKNKGTQEVAEEAIKLAHNHKVSEHPHVFDGSVEHALAHIEESIENKVDASKLRWFAVKVFERDEKVLAELKLDQAVLNEIEGHIVDCEKEMDDDSESIITNQRYTFIKNSINKVLTKKNPHETLSTSDKIDKIVTNRFLALPIFVLIMWLVYYISVSTVGDWMTGWVNDVLFAEIIPPVVETFLKSIGCAAPLISLINDGIIAGVGSVLGFVPQMALIFLFLAILEDSGYMARIAFIMDRLLRKFGLSGKSFIPILIGTGCGVPAVMGTRTIENESDRRMTILLCTFIPCGAKTVIIGMISSAFFPGNTWIAPAMYFLSILVIILSGIALKKTRFFAGDPAPFVMELPAYHIPTLRGVFIHVWERAKAFMIKAGTIIFSISIVVWLLSTFNFSFQMVDIENSMLASIGHLFTALFAPVGIENWKGSVAVISALAAKEQAVSTISILNHMGDADSGAKAIHAMVNTFSAMGGFSFMILNLFDPPCFAAIGTIMREMGSKFWGWFAILYQMVLGYVLAMITYQLGSWLFYGATFGLGQILSIVCILVMIYFIVRPAPKPELKTQRA</sequence>
<feature type="binding site" evidence="15">
    <location>
        <begin position="32"/>
        <end position="36"/>
    </location>
    <ligand>
        <name>GTP</name>
        <dbReference type="ChEBI" id="CHEBI:37565"/>
        <label>1</label>
    </ligand>
</feature>
<keyword evidence="11" id="KW-0406">Ion transport</keyword>
<keyword evidence="10 17" id="KW-0408">Iron</keyword>
<comment type="function">
    <text evidence="1 17">Probable transporter of a GTP-driven Fe(2+) uptake system.</text>
</comment>
<dbReference type="InterPro" id="IPR050860">
    <property type="entry name" value="FeoB_GTPase"/>
</dbReference>
<evidence type="ECO:0000256" key="7">
    <source>
        <dbReference type="ARBA" id="ARBA00022692"/>
    </source>
</evidence>
<keyword evidence="5 17" id="KW-0410">Iron transport</keyword>
<feature type="transmembrane region" description="Helical" evidence="17">
    <location>
        <begin position="669"/>
        <end position="694"/>
    </location>
</feature>
<evidence type="ECO:0000256" key="3">
    <source>
        <dbReference type="ARBA" id="ARBA00022448"/>
    </source>
</evidence>
<dbReference type="InterPro" id="IPR011640">
    <property type="entry name" value="Fe2_transport_prot_B_C"/>
</dbReference>
<dbReference type="EMBL" id="JAHOEL010000034">
    <property type="protein sequence ID" value="MBV3392907.1"/>
    <property type="molecule type" value="Genomic_DNA"/>
</dbReference>
<dbReference type="Proteomes" id="UP001197492">
    <property type="component" value="Unassembled WGS sequence"/>
</dbReference>
<dbReference type="PROSITE" id="PS51711">
    <property type="entry name" value="G_FEOB"/>
    <property type="match status" value="1"/>
</dbReference>
<dbReference type="GO" id="GO:0015093">
    <property type="term" value="F:ferrous iron transmembrane transporter activity"/>
    <property type="evidence" value="ECO:0007669"/>
    <property type="project" value="UniProtKB-UniRule"/>
</dbReference>
<evidence type="ECO:0000256" key="12">
    <source>
        <dbReference type="ARBA" id="ARBA00023134"/>
    </source>
</evidence>
<dbReference type="GO" id="GO:0005886">
    <property type="term" value="C:plasma membrane"/>
    <property type="evidence" value="ECO:0007669"/>
    <property type="project" value="UniProtKB-SubCell"/>
</dbReference>
<dbReference type="InterPro" id="IPR003373">
    <property type="entry name" value="Fe2_transport_prot-B"/>
</dbReference>
<reference evidence="19 22" key="1">
    <citation type="submission" date="2021-06" db="EMBL/GenBank/DDBJ databases">
        <title>Collection of gut derived symbiotic bacterial strains cultured from healthy donors.</title>
        <authorList>
            <person name="Lin H."/>
            <person name="Littmann E."/>
            <person name="Pamer E.G."/>
        </authorList>
    </citation>
    <scope>NUCLEOTIDE SEQUENCE</scope>
    <source>
        <strain evidence="20 22">MSK.21.70</strain>
        <strain evidence="19">MSK.21.82</strain>
    </source>
</reference>
<evidence type="ECO:0000313" key="22">
    <source>
        <dbReference type="Proteomes" id="UP001197492"/>
    </source>
</evidence>
<evidence type="ECO:0000256" key="15">
    <source>
        <dbReference type="PIRSR" id="PIRSR603373-1"/>
    </source>
</evidence>
<feature type="binding site" evidence="16">
    <location>
        <position position="18"/>
    </location>
    <ligand>
        <name>Mg(2+)</name>
        <dbReference type="ChEBI" id="CHEBI:18420"/>
        <label>2</label>
    </ligand>
</feature>
<protein>
    <recommendedName>
        <fullName evidence="14 17">Ferrous iron transport protein B</fullName>
    </recommendedName>
</protein>
<dbReference type="AlphaFoldDB" id="A0AAW4MU82"/>
<keyword evidence="22" id="KW-1185">Reference proteome</keyword>
<dbReference type="Proteomes" id="UP001196408">
    <property type="component" value="Unassembled WGS sequence"/>
</dbReference>
<evidence type="ECO:0000256" key="4">
    <source>
        <dbReference type="ARBA" id="ARBA00022475"/>
    </source>
</evidence>
<keyword evidence="7 17" id="KW-0812">Transmembrane</keyword>
<feature type="domain" description="FeoB-type G" evidence="18">
    <location>
        <begin position="1"/>
        <end position="161"/>
    </location>
</feature>
<evidence type="ECO:0000256" key="17">
    <source>
        <dbReference type="RuleBase" id="RU362098"/>
    </source>
</evidence>
<dbReference type="Pfam" id="PF07664">
    <property type="entry name" value="FeoB_C"/>
    <property type="match status" value="1"/>
</dbReference>
<keyword evidence="12 15" id="KW-0342">GTP-binding</keyword>
<evidence type="ECO:0000256" key="16">
    <source>
        <dbReference type="PIRSR" id="PIRSR603373-2"/>
    </source>
</evidence>
<keyword evidence="4" id="KW-1003">Cell membrane</keyword>
<dbReference type="Pfam" id="PF02421">
    <property type="entry name" value="FeoB_N"/>
    <property type="match status" value="1"/>
</dbReference>
<feature type="transmembrane region" description="Helical" evidence="17">
    <location>
        <begin position="512"/>
        <end position="533"/>
    </location>
</feature>
<keyword evidence="3 17" id="KW-0813">Transport</keyword>
<feature type="binding site" evidence="16">
    <location>
        <position position="22"/>
    </location>
    <ligand>
        <name>Mg(2+)</name>
        <dbReference type="ChEBI" id="CHEBI:18420"/>
        <label>1</label>
    </ligand>
</feature>
<dbReference type="GO" id="GO:0005525">
    <property type="term" value="F:GTP binding"/>
    <property type="evidence" value="ECO:0007669"/>
    <property type="project" value="UniProtKB-KW"/>
</dbReference>
<dbReference type="CDD" id="cd01879">
    <property type="entry name" value="FeoB"/>
    <property type="match status" value="1"/>
</dbReference>
<feature type="transmembrane region" description="Helical" evidence="17">
    <location>
        <begin position="281"/>
        <end position="298"/>
    </location>
</feature>
<dbReference type="InterPro" id="IPR011642">
    <property type="entry name" value="Gate_dom"/>
</dbReference>
<keyword evidence="16" id="KW-0479">Metal-binding</keyword>
<dbReference type="FunFam" id="3.40.50.300:FF:000426">
    <property type="entry name" value="Ferrous iron transport protein B"/>
    <property type="match status" value="1"/>
</dbReference>
<feature type="transmembrane region" description="Helical" evidence="17">
    <location>
        <begin position="388"/>
        <end position="411"/>
    </location>
</feature>
<evidence type="ECO:0000256" key="10">
    <source>
        <dbReference type="ARBA" id="ARBA00023004"/>
    </source>
</evidence>
<keyword evidence="9 17" id="KW-1133">Transmembrane helix</keyword>
<feature type="transmembrane region" description="Helical" evidence="17">
    <location>
        <begin position="601"/>
        <end position="623"/>
    </location>
</feature>
<feature type="transmembrane region" description="Helical" evidence="17">
    <location>
        <begin position="453"/>
        <end position="473"/>
    </location>
</feature>
<feature type="binding site" evidence="15">
    <location>
        <begin position="112"/>
        <end position="115"/>
    </location>
    <ligand>
        <name>GTP</name>
        <dbReference type="ChEBI" id="CHEBI:37565"/>
        <label>1</label>
    </ligand>
</feature>
<comment type="similarity">
    <text evidence="17">Belongs to the TRAFAC class TrmE-Era-EngA-EngB-Septin-like GTPase superfamily. FeoB GTPase (TC 9.A.8) family.</text>
</comment>
<keyword evidence="6" id="KW-0997">Cell inner membrane</keyword>
<evidence type="ECO:0000256" key="11">
    <source>
        <dbReference type="ARBA" id="ARBA00023065"/>
    </source>
</evidence>
<accession>A0AAW4MU82</accession>
<evidence type="ECO:0000256" key="14">
    <source>
        <dbReference type="NCBIfam" id="TIGR00437"/>
    </source>
</evidence>
<evidence type="ECO:0000313" key="19">
    <source>
        <dbReference type="EMBL" id="MBV3382882.1"/>
    </source>
</evidence>
<dbReference type="PANTHER" id="PTHR43185">
    <property type="entry name" value="FERROUS IRON TRANSPORT PROTEIN B"/>
    <property type="match status" value="1"/>
</dbReference>
<evidence type="ECO:0000256" key="1">
    <source>
        <dbReference type="ARBA" id="ARBA00003926"/>
    </source>
</evidence>
<dbReference type="NCBIfam" id="TIGR00437">
    <property type="entry name" value="feoB"/>
    <property type="match status" value="1"/>
</dbReference>
<evidence type="ECO:0000256" key="2">
    <source>
        <dbReference type="ARBA" id="ARBA00004429"/>
    </source>
</evidence>
<feature type="transmembrane region" description="Helical" evidence="17">
    <location>
        <begin position="643"/>
        <end position="663"/>
    </location>
</feature>
<comment type="subcellular location">
    <subcellularLocation>
        <location evidence="2">Cell inner membrane</location>
        <topology evidence="2">Multi-pass membrane protein</topology>
    </subcellularLocation>
    <subcellularLocation>
        <location evidence="17">Cell membrane</location>
        <topology evidence="17">Multi-pass membrane protein</topology>
    </subcellularLocation>
</comment>
<evidence type="ECO:0000259" key="18">
    <source>
        <dbReference type="PROSITE" id="PS51711"/>
    </source>
</evidence>
<evidence type="ECO:0000313" key="20">
    <source>
        <dbReference type="EMBL" id="MBV3392907.1"/>
    </source>
</evidence>
<proteinExistence type="inferred from homology"/>
<dbReference type="EMBL" id="JAHOEF010000035">
    <property type="protein sequence ID" value="MBV3382882.1"/>
    <property type="molecule type" value="Genomic_DNA"/>
</dbReference>
<dbReference type="PANTHER" id="PTHR43185:SF1">
    <property type="entry name" value="FE(2+) TRANSPORTER FEOB"/>
    <property type="match status" value="1"/>
</dbReference>
<organism evidence="19 21">
    <name type="scientific">Catenibacterium mitsuokai</name>
    <dbReference type="NCBI Taxonomy" id="100886"/>
    <lineage>
        <taxon>Bacteria</taxon>
        <taxon>Bacillati</taxon>
        <taxon>Bacillota</taxon>
        <taxon>Erysipelotrichia</taxon>
        <taxon>Erysipelotrichales</taxon>
        <taxon>Coprobacillaceae</taxon>
        <taxon>Catenibacterium</taxon>
    </lineage>
</organism>
<evidence type="ECO:0000256" key="6">
    <source>
        <dbReference type="ARBA" id="ARBA00022519"/>
    </source>
</evidence>
<keyword evidence="16" id="KW-0460">Magnesium</keyword>
<dbReference type="Pfam" id="PF07670">
    <property type="entry name" value="Gate"/>
    <property type="match status" value="2"/>
</dbReference>
<keyword evidence="8 15" id="KW-0547">Nucleotide-binding</keyword>
<evidence type="ECO:0000256" key="5">
    <source>
        <dbReference type="ARBA" id="ARBA00022496"/>
    </source>
</evidence>
<evidence type="ECO:0000256" key="8">
    <source>
        <dbReference type="ARBA" id="ARBA00022741"/>
    </source>
</evidence>
<evidence type="ECO:0000313" key="21">
    <source>
        <dbReference type="Proteomes" id="UP001196408"/>
    </source>
</evidence>
<feature type="binding site" evidence="15">
    <location>
        <begin position="7"/>
        <end position="14"/>
    </location>
    <ligand>
        <name>GTP</name>
        <dbReference type="ChEBI" id="CHEBI:37565"/>
        <label>1</label>
    </ligand>
</feature>
<dbReference type="GO" id="GO:0046872">
    <property type="term" value="F:metal ion binding"/>
    <property type="evidence" value="ECO:0007669"/>
    <property type="project" value="UniProtKB-KW"/>
</dbReference>
<gene>
    <name evidence="19" type="primary">feoB</name>
    <name evidence="19" type="ORF">KSV97_06540</name>
    <name evidence="20" type="ORF">KSW06_06520</name>
</gene>
<dbReference type="RefSeq" id="WP_217747696.1">
    <property type="nucleotide sequence ID" value="NZ_JAHOEB010000033.1"/>
</dbReference>
<keyword evidence="13 17" id="KW-0472">Membrane</keyword>
<evidence type="ECO:0000256" key="9">
    <source>
        <dbReference type="ARBA" id="ARBA00022989"/>
    </source>
</evidence>
<evidence type="ECO:0000256" key="13">
    <source>
        <dbReference type="ARBA" id="ARBA00023136"/>
    </source>
</evidence>
<dbReference type="Pfam" id="PF17910">
    <property type="entry name" value="FeoB_Cyto"/>
    <property type="match status" value="1"/>
</dbReference>
<feature type="binding site" evidence="15">
    <location>
        <begin position="52"/>
        <end position="55"/>
    </location>
    <ligand>
        <name>GTP</name>
        <dbReference type="ChEBI" id="CHEBI:37565"/>
        <label>1</label>
    </ligand>
</feature>
<comment type="caution">
    <text evidence="19">The sequence shown here is derived from an EMBL/GenBank/DDBJ whole genome shotgun (WGS) entry which is preliminary data.</text>
</comment>
<feature type="transmembrane region" description="Helical" evidence="17">
    <location>
        <begin position="423"/>
        <end position="447"/>
    </location>
</feature>
<feature type="transmembrane region" description="Helical" evidence="17">
    <location>
        <begin position="318"/>
        <end position="337"/>
    </location>
</feature>
<dbReference type="InterPro" id="IPR041069">
    <property type="entry name" value="FeoB_Cyto"/>
</dbReference>
<dbReference type="InterPro" id="IPR030389">
    <property type="entry name" value="G_FEOB_dom"/>
</dbReference>
<feature type="transmembrane region" description="Helical" evidence="17">
    <location>
        <begin position="344"/>
        <end position="368"/>
    </location>
</feature>